<name>A0AAD6U6Z2_9AGAR</name>
<accession>A0AAD6U6Z2</accession>
<feature type="region of interest" description="Disordered" evidence="1">
    <location>
        <begin position="30"/>
        <end position="71"/>
    </location>
</feature>
<comment type="caution">
    <text evidence="3">The sequence shown here is derived from an EMBL/GenBank/DDBJ whole genome shotgun (WGS) entry which is preliminary data.</text>
</comment>
<protein>
    <submittedName>
        <fullName evidence="3">Uncharacterized protein</fullName>
    </submittedName>
</protein>
<reference evidence="3" key="1">
    <citation type="submission" date="2023-03" db="EMBL/GenBank/DDBJ databases">
        <title>Massive genome expansion in bonnet fungi (Mycena s.s.) driven by repeated elements and novel gene families across ecological guilds.</title>
        <authorList>
            <consortium name="Lawrence Berkeley National Laboratory"/>
            <person name="Harder C.B."/>
            <person name="Miyauchi S."/>
            <person name="Viragh M."/>
            <person name="Kuo A."/>
            <person name="Thoen E."/>
            <person name="Andreopoulos B."/>
            <person name="Lu D."/>
            <person name="Skrede I."/>
            <person name="Drula E."/>
            <person name="Henrissat B."/>
            <person name="Morin E."/>
            <person name="Kohler A."/>
            <person name="Barry K."/>
            <person name="LaButti K."/>
            <person name="Morin E."/>
            <person name="Salamov A."/>
            <person name="Lipzen A."/>
            <person name="Mereny Z."/>
            <person name="Hegedus B."/>
            <person name="Baldrian P."/>
            <person name="Stursova M."/>
            <person name="Weitz H."/>
            <person name="Taylor A."/>
            <person name="Grigoriev I.V."/>
            <person name="Nagy L.G."/>
            <person name="Martin F."/>
            <person name="Kauserud H."/>
        </authorList>
    </citation>
    <scope>NUCLEOTIDE SEQUENCE</scope>
    <source>
        <strain evidence="3">CBHHK173m</strain>
    </source>
</reference>
<feature type="signal peptide" evidence="2">
    <location>
        <begin position="1"/>
        <end position="22"/>
    </location>
</feature>
<evidence type="ECO:0000256" key="1">
    <source>
        <dbReference type="SAM" id="MobiDB-lite"/>
    </source>
</evidence>
<gene>
    <name evidence="3" type="ORF">B0H15DRAFT_835912</name>
</gene>
<sequence>MNVKTLAFLGFIFLVGINPSLCKETNASRLRRGLPPLPPRSLFRNKDAAGAAASATASSRPSHTPSPPRPYVPFFQLKSSSKHSLYSRRFSRRSGRIQVIASNGSSFGFLGSSIPIINL</sequence>
<feature type="non-terminal residue" evidence="3">
    <location>
        <position position="119"/>
    </location>
</feature>
<evidence type="ECO:0000313" key="3">
    <source>
        <dbReference type="EMBL" id="KAJ7091391.1"/>
    </source>
</evidence>
<feature type="chain" id="PRO_5042283324" evidence="2">
    <location>
        <begin position="23"/>
        <end position="119"/>
    </location>
</feature>
<evidence type="ECO:0000313" key="4">
    <source>
        <dbReference type="Proteomes" id="UP001222325"/>
    </source>
</evidence>
<keyword evidence="4" id="KW-1185">Reference proteome</keyword>
<proteinExistence type="predicted"/>
<dbReference type="EMBL" id="JARJCN010000020">
    <property type="protein sequence ID" value="KAJ7091391.1"/>
    <property type="molecule type" value="Genomic_DNA"/>
</dbReference>
<feature type="compositionally biased region" description="Low complexity" evidence="1">
    <location>
        <begin position="48"/>
        <end position="63"/>
    </location>
</feature>
<dbReference type="AlphaFoldDB" id="A0AAD6U6Z2"/>
<keyword evidence="2" id="KW-0732">Signal</keyword>
<organism evidence="3 4">
    <name type="scientific">Mycena belliarum</name>
    <dbReference type="NCBI Taxonomy" id="1033014"/>
    <lineage>
        <taxon>Eukaryota</taxon>
        <taxon>Fungi</taxon>
        <taxon>Dikarya</taxon>
        <taxon>Basidiomycota</taxon>
        <taxon>Agaricomycotina</taxon>
        <taxon>Agaricomycetes</taxon>
        <taxon>Agaricomycetidae</taxon>
        <taxon>Agaricales</taxon>
        <taxon>Marasmiineae</taxon>
        <taxon>Mycenaceae</taxon>
        <taxon>Mycena</taxon>
    </lineage>
</organism>
<dbReference type="Proteomes" id="UP001222325">
    <property type="component" value="Unassembled WGS sequence"/>
</dbReference>
<evidence type="ECO:0000256" key="2">
    <source>
        <dbReference type="SAM" id="SignalP"/>
    </source>
</evidence>